<protein>
    <recommendedName>
        <fullName evidence="1">Glycosyl transferase family 1 domain-containing protein</fullName>
    </recommendedName>
</protein>
<dbReference type="InterPro" id="IPR001296">
    <property type="entry name" value="Glyco_trans_1"/>
</dbReference>
<keyword evidence="3" id="KW-1185">Reference proteome</keyword>
<name>A0ABU1IHQ4_9BACL</name>
<accession>A0ABU1IHQ4</accession>
<organism evidence="2 3">
    <name type="scientific">Desmospora profundinema</name>
    <dbReference type="NCBI Taxonomy" id="1571184"/>
    <lineage>
        <taxon>Bacteria</taxon>
        <taxon>Bacillati</taxon>
        <taxon>Bacillota</taxon>
        <taxon>Bacilli</taxon>
        <taxon>Bacillales</taxon>
        <taxon>Thermoactinomycetaceae</taxon>
        <taxon>Desmospora</taxon>
    </lineage>
</organism>
<evidence type="ECO:0000313" key="2">
    <source>
        <dbReference type="EMBL" id="MDR6224303.1"/>
    </source>
</evidence>
<evidence type="ECO:0000259" key="1">
    <source>
        <dbReference type="Pfam" id="PF00534"/>
    </source>
</evidence>
<evidence type="ECO:0000313" key="3">
    <source>
        <dbReference type="Proteomes" id="UP001185012"/>
    </source>
</evidence>
<sequence length="300" mass="34364">MNVWILPSGRSKGGVSLPLYPWIPRLESSVVLRSGMRYQYREGRWRGEDGGNIRWEGVECIHVAGERWEKSEWTLPSGIPIHQHLDRIPEEKPNWENVTSVSVPSKELEEQLRSLIPATTSIRLVLPTVPEVSHRWETAGRILRRALRERWGLQGKQVLGIVHGTISQMEWSGCKEVVEGLRRKGLKRLALCTFSHKTSQGEEAGRSWVAADWMLTGGGSNVSRTPLHFWAMARGIPVLTTDVGDHGEWVRHRHNGLLLTSSQWKQDLARYLYELCRDPAWWEDLGQNGRSLVHKWKVQP</sequence>
<dbReference type="Pfam" id="PF00534">
    <property type="entry name" value="Glycos_transf_1"/>
    <property type="match status" value="1"/>
</dbReference>
<dbReference type="RefSeq" id="WP_309861453.1">
    <property type="nucleotide sequence ID" value="NZ_JAVDQG010000001.1"/>
</dbReference>
<comment type="caution">
    <text evidence="2">The sequence shown here is derived from an EMBL/GenBank/DDBJ whole genome shotgun (WGS) entry which is preliminary data.</text>
</comment>
<dbReference type="SUPFAM" id="SSF53756">
    <property type="entry name" value="UDP-Glycosyltransferase/glycogen phosphorylase"/>
    <property type="match status" value="1"/>
</dbReference>
<feature type="domain" description="Glycosyl transferase family 1" evidence="1">
    <location>
        <begin position="231"/>
        <end position="290"/>
    </location>
</feature>
<proteinExistence type="predicted"/>
<gene>
    <name evidence="2" type="ORF">JOE21_000291</name>
</gene>
<dbReference type="Proteomes" id="UP001185012">
    <property type="component" value="Unassembled WGS sequence"/>
</dbReference>
<dbReference type="Gene3D" id="3.40.50.2000">
    <property type="entry name" value="Glycogen Phosphorylase B"/>
    <property type="match status" value="1"/>
</dbReference>
<dbReference type="EMBL" id="JAVDQG010000001">
    <property type="protein sequence ID" value="MDR6224303.1"/>
    <property type="molecule type" value="Genomic_DNA"/>
</dbReference>
<reference evidence="2 3" key="1">
    <citation type="submission" date="2023-07" db="EMBL/GenBank/DDBJ databases">
        <title>Genomic Encyclopedia of Type Strains, Phase IV (KMG-IV): sequencing the most valuable type-strain genomes for metagenomic binning, comparative biology and taxonomic classification.</title>
        <authorList>
            <person name="Goeker M."/>
        </authorList>
    </citation>
    <scope>NUCLEOTIDE SEQUENCE [LARGE SCALE GENOMIC DNA]</scope>
    <source>
        <strain evidence="2 3">DSM 45903</strain>
    </source>
</reference>